<sequence length="129" mass="15006">MSVTIIEDMIGQIFDDAMVNEDKTELVFRRDYWCGEWGYVFTFFHEQDCCESVWIEDITGDLDDLTDSVITEAEVVTETRDTDEGRQTWSFFKFGTRRGCVTVRWCGESNGFYSESVSLKIEKAKVITF</sequence>
<comment type="caution">
    <text evidence="2">The sequence shown here is derived from an EMBL/GenBank/DDBJ whole genome shotgun (WGS) entry which is preliminary data.</text>
</comment>
<organism evidence="2">
    <name type="scientific">Salmonella enterica</name>
    <name type="common">Salmonella choleraesuis</name>
    <dbReference type="NCBI Taxonomy" id="28901"/>
    <lineage>
        <taxon>Bacteria</taxon>
        <taxon>Pseudomonadati</taxon>
        <taxon>Pseudomonadota</taxon>
        <taxon>Gammaproteobacteria</taxon>
        <taxon>Enterobacterales</taxon>
        <taxon>Enterobacteriaceae</taxon>
        <taxon>Salmonella</taxon>
    </lineage>
</organism>
<dbReference type="AlphaFoldDB" id="A0A5V0YBB4"/>
<proteinExistence type="predicted"/>
<gene>
    <name evidence="2" type="ORF">B6N72_16480</name>
    <name evidence="3" type="ORF">CEJ09_18705</name>
</gene>
<dbReference type="Pfam" id="PF24240">
    <property type="entry name" value="DUF7448"/>
    <property type="match status" value="1"/>
</dbReference>
<accession>A0A5V0YBB4</accession>
<evidence type="ECO:0000313" key="3">
    <source>
        <dbReference type="EMBL" id="EBS7983846.1"/>
    </source>
</evidence>
<dbReference type="EMBL" id="AAGWQQ010000053">
    <property type="protein sequence ID" value="EBS7983846.1"/>
    <property type="molecule type" value="Genomic_DNA"/>
</dbReference>
<evidence type="ECO:0000259" key="1">
    <source>
        <dbReference type="Pfam" id="PF24240"/>
    </source>
</evidence>
<dbReference type="InterPro" id="IPR055871">
    <property type="entry name" value="DUF7448"/>
</dbReference>
<evidence type="ECO:0000313" key="2">
    <source>
        <dbReference type="EMBL" id="EBO3623206.1"/>
    </source>
</evidence>
<feature type="domain" description="DUF7448" evidence="1">
    <location>
        <begin position="38"/>
        <end position="118"/>
    </location>
</feature>
<reference evidence="2" key="1">
    <citation type="submission" date="2018-07" db="EMBL/GenBank/DDBJ databases">
        <authorList>
            <consortium name="PulseNet: The National Subtyping Network for Foodborne Disease Surveillance"/>
            <person name="Tarr C.L."/>
            <person name="Trees E."/>
            <person name="Katz L.S."/>
            <person name="Carleton-Romer H.A."/>
            <person name="Stroika S."/>
            <person name="Kucerova Z."/>
            <person name="Roache K.F."/>
            <person name="Sabol A.L."/>
            <person name="Besser J."/>
            <person name="Gerner-Smidt P."/>
        </authorList>
    </citation>
    <scope>NUCLEOTIDE SEQUENCE</scope>
    <source>
        <strain evidence="2">PNUSAS009482</strain>
        <strain evidence="3">PNUSAS015592</strain>
    </source>
</reference>
<dbReference type="EMBL" id="AAGIGS010000011">
    <property type="protein sequence ID" value="EBO3623206.1"/>
    <property type="molecule type" value="Genomic_DNA"/>
</dbReference>
<protein>
    <recommendedName>
        <fullName evidence="1">DUF7448 domain-containing protein</fullName>
    </recommendedName>
</protein>
<name>A0A5V0YBB4_SALER</name>